<dbReference type="SUPFAM" id="SSF55920">
    <property type="entry name" value="Creatinase/aminopeptidase"/>
    <property type="match status" value="1"/>
</dbReference>
<dbReference type="PANTHER" id="PTHR43330:SF8">
    <property type="entry name" value="METHIONINE AMINOPEPTIDASE 1D, MITOCHONDRIAL"/>
    <property type="match status" value="1"/>
</dbReference>
<dbReference type="GO" id="GO:0046872">
    <property type="term" value="F:metal ion binding"/>
    <property type="evidence" value="ECO:0007669"/>
    <property type="project" value="UniProtKB-KW"/>
</dbReference>
<dbReference type="InterPro" id="IPR036005">
    <property type="entry name" value="Creatinase/aminopeptidase-like"/>
</dbReference>
<accession>A0A0A9X9B1</accession>
<dbReference type="PROSITE" id="PS00680">
    <property type="entry name" value="MAP_1"/>
    <property type="match status" value="1"/>
</dbReference>
<dbReference type="EMBL" id="GBHO01026282">
    <property type="protein sequence ID" value="JAG17322.1"/>
    <property type="molecule type" value="Transcribed_RNA"/>
</dbReference>
<keyword evidence="3" id="KW-0479">Metal-binding</keyword>
<gene>
    <name evidence="6" type="primary">MAP1B_1</name>
    <name evidence="7" type="synonym">MAP1B_0</name>
    <name evidence="7" type="ORF">CM83_12015</name>
    <name evidence="6" type="ORF">CM83_12019</name>
</gene>
<protein>
    <submittedName>
        <fullName evidence="6">Methionine aminopeptidase 1B, chloroplastic</fullName>
    </submittedName>
</protein>
<evidence type="ECO:0000259" key="5">
    <source>
        <dbReference type="Pfam" id="PF00557"/>
    </source>
</evidence>
<evidence type="ECO:0000256" key="4">
    <source>
        <dbReference type="ARBA" id="ARBA00022801"/>
    </source>
</evidence>
<keyword evidence="1 6" id="KW-0031">Aminopeptidase</keyword>
<reference evidence="6" key="2">
    <citation type="submission" date="2014-07" db="EMBL/GenBank/DDBJ databases">
        <authorList>
            <person name="Hull J."/>
        </authorList>
    </citation>
    <scope>NUCLEOTIDE SEQUENCE</scope>
</reference>
<evidence type="ECO:0000256" key="1">
    <source>
        <dbReference type="ARBA" id="ARBA00022438"/>
    </source>
</evidence>
<feature type="domain" description="Peptidase M24" evidence="5">
    <location>
        <begin position="2"/>
        <end position="74"/>
    </location>
</feature>
<sequence>MFTVGTTDSKYLRLIAATREALHAAVAVCKPDAPFSTIGDAIQTVADRYGCVSVKEFVGHGIGHHMHMPPQIHHYRTFTCILLRALTPCGVQHCYALCAQVTHTLVP</sequence>
<dbReference type="InterPro" id="IPR002467">
    <property type="entry name" value="Pept_M24A_MAP1"/>
</dbReference>
<keyword evidence="2" id="KW-0645">Protease</keyword>
<dbReference type="InterPro" id="IPR000994">
    <property type="entry name" value="Pept_M24"/>
</dbReference>
<dbReference type="GO" id="GO:0006508">
    <property type="term" value="P:proteolysis"/>
    <property type="evidence" value="ECO:0007669"/>
    <property type="project" value="UniProtKB-KW"/>
</dbReference>
<evidence type="ECO:0000313" key="7">
    <source>
        <dbReference type="EMBL" id="JAG17328.1"/>
    </source>
</evidence>
<evidence type="ECO:0000256" key="2">
    <source>
        <dbReference type="ARBA" id="ARBA00022670"/>
    </source>
</evidence>
<keyword evidence="4" id="KW-0378">Hydrolase</keyword>
<dbReference type="AlphaFoldDB" id="A0A0A9X9B1"/>
<dbReference type="GO" id="GO:0070006">
    <property type="term" value="F:metalloaminopeptidase activity"/>
    <property type="evidence" value="ECO:0007669"/>
    <property type="project" value="InterPro"/>
</dbReference>
<evidence type="ECO:0000256" key="3">
    <source>
        <dbReference type="ARBA" id="ARBA00022723"/>
    </source>
</evidence>
<reference evidence="6" key="1">
    <citation type="journal article" date="2014" name="PLoS ONE">
        <title>Transcriptome-Based Identification of ABC Transporters in the Western Tarnished Plant Bug Lygus hesperus.</title>
        <authorList>
            <person name="Hull J.J."/>
            <person name="Chaney K."/>
            <person name="Geib S.M."/>
            <person name="Fabrick J.A."/>
            <person name="Brent C.S."/>
            <person name="Walsh D."/>
            <person name="Lavine L.C."/>
        </authorList>
    </citation>
    <scope>NUCLEOTIDE SEQUENCE</scope>
</reference>
<dbReference type="Gene3D" id="3.90.230.10">
    <property type="entry name" value="Creatinase/methionine aminopeptidase superfamily"/>
    <property type="match status" value="1"/>
</dbReference>
<proteinExistence type="predicted"/>
<name>A0A0A9X9B1_LYGHE</name>
<organism evidence="6">
    <name type="scientific">Lygus hesperus</name>
    <name type="common">Western plant bug</name>
    <dbReference type="NCBI Taxonomy" id="30085"/>
    <lineage>
        <taxon>Eukaryota</taxon>
        <taxon>Metazoa</taxon>
        <taxon>Ecdysozoa</taxon>
        <taxon>Arthropoda</taxon>
        <taxon>Hexapoda</taxon>
        <taxon>Insecta</taxon>
        <taxon>Pterygota</taxon>
        <taxon>Neoptera</taxon>
        <taxon>Paraneoptera</taxon>
        <taxon>Hemiptera</taxon>
        <taxon>Heteroptera</taxon>
        <taxon>Panheteroptera</taxon>
        <taxon>Cimicomorpha</taxon>
        <taxon>Miridae</taxon>
        <taxon>Mirini</taxon>
        <taxon>Lygus</taxon>
    </lineage>
</organism>
<dbReference type="Pfam" id="PF00557">
    <property type="entry name" value="Peptidase_M24"/>
    <property type="match status" value="1"/>
</dbReference>
<dbReference type="PANTHER" id="PTHR43330">
    <property type="entry name" value="METHIONINE AMINOPEPTIDASE"/>
    <property type="match status" value="1"/>
</dbReference>
<dbReference type="EMBL" id="GBHO01026276">
    <property type="protein sequence ID" value="JAG17328.1"/>
    <property type="molecule type" value="Transcribed_RNA"/>
</dbReference>
<evidence type="ECO:0000313" key="6">
    <source>
        <dbReference type="EMBL" id="JAG17322.1"/>
    </source>
</evidence>